<organism evidence="1 2">
    <name type="scientific">Onychostoma macrolepis</name>
    <dbReference type="NCBI Taxonomy" id="369639"/>
    <lineage>
        <taxon>Eukaryota</taxon>
        <taxon>Metazoa</taxon>
        <taxon>Chordata</taxon>
        <taxon>Craniata</taxon>
        <taxon>Vertebrata</taxon>
        <taxon>Euteleostomi</taxon>
        <taxon>Actinopterygii</taxon>
        <taxon>Neopterygii</taxon>
        <taxon>Teleostei</taxon>
        <taxon>Ostariophysi</taxon>
        <taxon>Cypriniformes</taxon>
        <taxon>Cyprinidae</taxon>
        <taxon>Acrossocheilinae</taxon>
        <taxon>Onychostoma</taxon>
    </lineage>
</organism>
<reference evidence="1 2" key="1">
    <citation type="submission" date="2020-04" db="EMBL/GenBank/DDBJ databases">
        <title>Chromosome-level genome assembly of a cyprinid fish Onychostoma macrolepis by integration of Nanopore Sequencing, Bionano and Hi-C technology.</title>
        <authorList>
            <person name="Wang D."/>
        </authorList>
    </citation>
    <scope>NUCLEOTIDE SEQUENCE [LARGE SCALE GENOMIC DNA]</scope>
    <source>
        <strain evidence="1">SWU-2019</strain>
        <tissue evidence="1">Muscle</tissue>
    </source>
</reference>
<gene>
    <name evidence="1" type="ORF">G5714_019316</name>
</gene>
<comment type="caution">
    <text evidence="1">The sequence shown here is derived from an EMBL/GenBank/DDBJ whole genome shotgun (WGS) entry which is preliminary data.</text>
</comment>
<protein>
    <submittedName>
        <fullName evidence="1">Uncharacterized protein</fullName>
    </submittedName>
</protein>
<evidence type="ECO:0000313" key="2">
    <source>
        <dbReference type="Proteomes" id="UP000579812"/>
    </source>
</evidence>
<dbReference type="AlphaFoldDB" id="A0A7J6BW41"/>
<accession>A0A7J6BW41</accession>
<proteinExistence type="predicted"/>
<evidence type="ECO:0000313" key="1">
    <source>
        <dbReference type="EMBL" id="KAF4099190.1"/>
    </source>
</evidence>
<dbReference type="Proteomes" id="UP000579812">
    <property type="component" value="Unassembled WGS sequence"/>
</dbReference>
<name>A0A7J6BW41_9TELE</name>
<dbReference type="EMBL" id="JAAMOB010000020">
    <property type="protein sequence ID" value="KAF4099190.1"/>
    <property type="molecule type" value="Genomic_DNA"/>
</dbReference>
<keyword evidence="2" id="KW-1185">Reference proteome</keyword>
<sequence length="175" mass="19631">MALSELTTPSLGPLRQDADGFTVRSQPSWLRRGKGFGLLAGNSPVFCAENLLYQKAPDGCRELLCQGSLTAAIKTRFSTILESDEALLAAVTLPKFKLRWLRDETRKDTIKMTLAAQCRALTIEIPQKEPLQSPKIRDHENDFFAFPKEENQHDKQANTVDMKICEYLKSADMGN</sequence>